<evidence type="ECO:0000256" key="1">
    <source>
        <dbReference type="ARBA" id="ARBA00022737"/>
    </source>
</evidence>
<keyword evidence="6" id="KW-1185">Reference proteome</keyword>
<gene>
    <name evidence="3" type="ORF">BXYJ_LOCUS11478</name>
</gene>
<dbReference type="GO" id="GO:0001786">
    <property type="term" value="F:phosphatidylserine binding"/>
    <property type="evidence" value="ECO:0007669"/>
    <property type="project" value="TreeGrafter"/>
</dbReference>
<dbReference type="PRINTS" id="PR00360">
    <property type="entry name" value="C2DOMAIN"/>
</dbReference>
<dbReference type="GO" id="GO:0048791">
    <property type="term" value="P:calcium ion-regulated exocytosis of neurotransmitter"/>
    <property type="evidence" value="ECO:0007669"/>
    <property type="project" value="TreeGrafter"/>
</dbReference>
<dbReference type="WBParaSite" id="BXY_0397000.1">
    <property type="protein sequence ID" value="BXY_0397000.1"/>
    <property type="gene ID" value="BXY_0397000"/>
</dbReference>
<dbReference type="PRINTS" id="PR00399">
    <property type="entry name" value="SYNAPTOTAGMN"/>
</dbReference>
<protein>
    <submittedName>
        <fullName evidence="3">(pine wood nematode) hypothetical protein</fullName>
    </submittedName>
</protein>
<sequence>MDLGGTSDPYVKVYLLPDKKKKFQTKVQRKSLNPVFNESFTFKVPFSEIGGQTLVLNVFDFDRFGKHDQIGQVSIPLGKIDLAVTIEKRAQIEAPPENRLGEVCLALRYVPNKNKLTVVVMECKNLKKMDVLGLSDPYVKVYLMAQNKRLEKKKTTIKMKTLNPYYNESFSYDVTPEKMQRVHLHVIVSDYDRVGSNERIGQVMIGASATGAGLKHWTDMLATPRRSVAMWHTLQPFNDD</sequence>
<name>A0A1I7RTB6_BURXY</name>
<dbReference type="GO" id="GO:0031045">
    <property type="term" value="C:dense core granule"/>
    <property type="evidence" value="ECO:0007669"/>
    <property type="project" value="TreeGrafter"/>
</dbReference>
<dbReference type="Gene3D" id="2.60.40.150">
    <property type="entry name" value="C2 domain"/>
    <property type="match status" value="2"/>
</dbReference>
<evidence type="ECO:0000313" key="5">
    <source>
        <dbReference type="Proteomes" id="UP000095284"/>
    </source>
</evidence>
<dbReference type="PANTHER" id="PTHR10024">
    <property type="entry name" value="SYNAPTOTAGMIN"/>
    <property type="match status" value="1"/>
</dbReference>
<dbReference type="SMR" id="A0A1I7RTB6"/>
<dbReference type="FunFam" id="2.60.40.150:FF:000039">
    <property type="entry name" value="Synaptotagmin 11"/>
    <property type="match status" value="1"/>
</dbReference>
<dbReference type="Proteomes" id="UP000095284">
    <property type="component" value="Unplaced"/>
</dbReference>
<dbReference type="GO" id="GO:0005544">
    <property type="term" value="F:calcium-dependent phospholipid binding"/>
    <property type="evidence" value="ECO:0007669"/>
    <property type="project" value="TreeGrafter"/>
</dbReference>
<dbReference type="EMBL" id="CAJFCV020000005">
    <property type="protein sequence ID" value="CAG9122512.1"/>
    <property type="molecule type" value="Genomic_DNA"/>
</dbReference>
<dbReference type="PANTHER" id="PTHR10024:SF221">
    <property type="entry name" value="C2 DOMAIN-CONTAINING PROTEIN"/>
    <property type="match status" value="1"/>
</dbReference>
<dbReference type="Pfam" id="PF00168">
    <property type="entry name" value="C2"/>
    <property type="match status" value="2"/>
</dbReference>
<dbReference type="SUPFAM" id="SSF49562">
    <property type="entry name" value="C2 domain (Calcium/lipid-binding domain, CaLB)"/>
    <property type="match status" value="2"/>
</dbReference>
<evidence type="ECO:0000313" key="4">
    <source>
        <dbReference type="EMBL" id="CAG9122512.1"/>
    </source>
</evidence>
<dbReference type="AlphaFoldDB" id="A0A1I7RTB6"/>
<organism evidence="5 7">
    <name type="scientific">Bursaphelenchus xylophilus</name>
    <name type="common">Pinewood nematode worm</name>
    <name type="synonym">Aphelenchoides xylophilus</name>
    <dbReference type="NCBI Taxonomy" id="6326"/>
    <lineage>
        <taxon>Eukaryota</taxon>
        <taxon>Metazoa</taxon>
        <taxon>Ecdysozoa</taxon>
        <taxon>Nematoda</taxon>
        <taxon>Chromadorea</taxon>
        <taxon>Rhabditida</taxon>
        <taxon>Tylenchina</taxon>
        <taxon>Tylenchomorpha</taxon>
        <taxon>Aphelenchoidea</taxon>
        <taxon>Aphelenchoididae</taxon>
        <taxon>Bursaphelenchus</taxon>
    </lineage>
</organism>
<dbReference type="OrthoDB" id="67700at2759"/>
<dbReference type="Proteomes" id="UP000582659">
    <property type="component" value="Unassembled WGS sequence"/>
</dbReference>
<dbReference type="CDD" id="cd08402">
    <property type="entry name" value="C2B_Synaptotagmin-1"/>
    <property type="match status" value="1"/>
</dbReference>
<dbReference type="EMBL" id="CAJFDI010000005">
    <property type="protein sequence ID" value="CAD5231382.1"/>
    <property type="molecule type" value="Genomic_DNA"/>
</dbReference>
<feature type="domain" description="C2" evidence="2">
    <location>
        <begin position="1"/>
        <end position="90"/>
    </location>
</feature>
<dbReference type="GO" id="GO:0048488">
    <property type="term" value="P:synaptic vesicle endocytosis"/>
    <property type="evidence" value="ECO:0007669"/>
    <property type="project" value="TreeGrafter"/>
</dbReference>
<evidence type="ECO:0000313" key="6">
    <source>
        <dbReference type="Proteomes" id="UP000659654"/>
    </source>
</evidence>
<dbReference type="GO" id="GO:0005509">
    <property type="term" value="F:calcium ion binding"/>
    <property type="evidence" value="ECO:0007669"/>
    <property type="project" value="TreeGrafter"/>
</dbReference>
<reference evidence="7" key="1">
    <citation type="submission" date="2016-11" db="UniProtKB">
        <authorList>
            <consortium name="WormBaseParasite"/>
        </authorList>
    </citation>
    <scope>IDENTIFICATION</scope>
</reference>
<dbReference type="InterPro" id="IPR000008">
    <property type="entry name" value="C2_dom"/>
</dbReference>
<dbReference type="SMART" id="SM00239">
    <property type="entry name" value="C2"/>
    <property type="match status" value="2"/>
</dbReference>
<keyword evidence="1" id="KW-0677">Repeat</keyword>
<dbReference type="InterPro" id="IPR035892">
    <property type="entry name" value="C2_domain_sf"/>
</dbReference>
<dbReference type="InterPro" id="IPR001565">
    <property type="entry name" value="Synaptotagmin"/>
</dbReference>
<reference evidence="4" key="2">
    <citation type="submission" date="2020-08" db="EMBL/GenBank/DDBJ databases">
        <authorList>
            <person name="Kikuchi T."/>
        </authorList>
    </citation>
    <scope>NUCLEOTIDE SEQUENCE</scope>
    <source>
        <strain evidence="3">Ka4C1</strain>
    </source>
</reference>
<evidence type="ECO:0000313" key="7">
    <source>
        <dbReference type="WBParaSite" id="BXY_0397000.1"/>
    </source>
</evidence>
<dbReference type="GO" id="GO:0005886">
    <property type="term" value="C:plasma membrane"/>
    <property type="evidence" value="ECO:0007669"/>
    <property type="project" value="TreeGrafter"/>
</dbReference>
<dbReference type="GO" id="GO:0030276">
    <property type="term" value="F:clathrin binding"/>
    <property type="evidence" value="ECO:0007669"/>
    <property type="project" value="TreeGrafter"/>
</dbReference>
<evidence type="ECO:0000313" key="3">
    <source>
        <dbReference type="EMBL" id="CAD5231382.1"/>
    </source>
</evidence>
<dbReference type="Proteomes" id="UP000659654">
    <property type="component" value="Unassembled WGS sequence"/>
</dbReference>
<dbReference type="GO" id="GO:0030424">
    <property type="term" value="C:axon"/>
    <property type="evidence" value="ECO:0007669"/>
    <property type="project" value="TreeGrafter"/>
</dbReference>
<feature type="domain" description="C2" evidence="2">
    <location>
        <begin position="99"/>
        <end position="232"/>
    </location>
</feature>
<proteinExistence type="predicted"/>
<dbReference type="GO" id="GO:0030672">
    <property type="term" value="C:synaptic vesicle membrane"/>
    <property type="evidence" value="ECO:0007669"/>
    <property type="project" value="TreeGrafter"/>
</dbReference>
<evidence type="ECO:0000259" key="2">
    <source>
        <dbReference type="PROSITE" id="PS50004"/>
    </source>
</evidence>
<dbReference type="PROSITE" id="PS50004">
    <property type="entry name" value="C2"/>
    <property type="match status" value="2"/>
</dbReference>
<dbReference type="eggNOG" id="KOG1028">
    <property type="taxonomic scope" value="Eukaryota"/>
</dbReference>
<dbReference type="GO" id="GO:0000149">
    <property type="term" value="F:SNARE binding"/>
    <property type="evidence" value="ECO:0007669"/>
    <property type="project" value="TreeGrafter"/>
</dbReference>
<accession>A0A1I7RTB6</accession>